<evidence type="ECO:0000313" key="2">
    <source>
        <dbReference type="WBParaSite" id="PS1159_v2.g17583.t1"/>
    </source>
</evidence>
<protein>
    <submittedName>
        <fullName evidence="2">Uncharacterized protein</fullName>
    </submittedName>
</protein>
<proteinExistence type="predicted"/>
<dbReference type="Proteomes" id="UP000887580">
    <property type="component" value="Unplaced"/>
</dbReference>
<name>A0AC35FHE5_9BILA</name>
<dbReference type="WBParaSite" id="PS1159_v2.g17583.t1">
    <property type="protein sequence ID" value="PS1159_v2.g17583.t1"/>
    <property type="gene ID" value="PS1159_v2.g17583"/>
</dbReference>
<accession>A0AC35FHE5</accession>
<evidence type="ECO:0000313" key="1">
    <source>
        <dbReference type="Proteomes" id="UP000887580"/>
    </source>
</evidence>
<sequence>MTQEVINIFCFAIIIEIITEKTFVFAAPERRYSKSGFGRSISNGLDNHFNGGMNKNPIYEGYVRPIIHTAWHGAAGAAMSLDNGQKTLGSYITGKTPNYHDSQHEYDRAATQYGRIGMGRPEYQKIKYFV</sequence>
<reference evidence="2" key="1">
    <citation type="submission" date="2022-11" db="UniProtKB">
        <authorList>
            <consortium name="WormBaseParasite"/>
        </authorList>
    </citation>
    <scope>IDENTIFICATION</scope>
</reference>
<organism evidence="1 2">
    <name type="scientific">Panagrolaimus sp. PS1159</name>
    <dbReference type="NCBI Taxonomy" id="55785"/>
    <lineage>
        <taxon>Eukaryota</taxon>
        <taxon>Metazoa</taxon>
        <taxon>Ecdysozoa</taxon>
        <taxon>Nematoda</taxon>
        <taxon>Chromadorea</taxon>
        <taxon>Rhabditida</taxon>
        <taxon>Tylenchina</taxon>
        <taxon>Panagrolaimomorpha</taxon>
        <taxon>Panagrolaimoidea</taxon>
        <taxon>Panagrolaimidae</taxon>
        <taxon>Panagrolaimus</taxon>
    </lineage>
</organism>